<feature type="region of interest" description="Disordered" evidence="10">
    <location>
        <begin position="126"/>
        <end position="159"/>
    </location>
</feature>
<keyword evidence="6 11" id="KW-0812">Transmembrane</keyword>
<feature type="transmembrane region" description="Helical" evidence="11">
    <location>
        <begin position="20"/>
        <end position="42"/>
    </location>
</feature>
<comment type="subcellular location">
    <subcellularLocation>
        <location evidence="1">Cell inner membrane</location>
        <topology evidence="1">Single-pass membrane protein</topology>
        <orientation evidence="1">Periplasmic side</orientation>
    </subcellularLocation>
</comment>
<keyword evidence="5" id="KW-0997">Cell inner membrane</keyword>
<dbReference type="Gene3D" id="3.30.1150.10">
    <property type="match status" value="1"/>
</dbReference>
<keyword evidence="3" id="KW-0813">Transport</keyword>
<keyword evidence="9 11" id="KW-0472">Membrane</keyword>
<gene>
    <name evidence="13" type="ORF">C9940_02185</name>
</gene>
<evidence type="ECO:0000256" key="11">
    <source>
        <dbReference type="SAM" id="Phobius"/>
    </source>
</evidence>
<keyword evidence="7" id="KW-0653">Protein transport</keyword>
<dbReference type="InterPro" id="IPR051045">
    <property type="entry name" value="TonB-dependent_transducer"/>
</dbReference>
<comment type="similarity">
    <text evidence="2">Belongs to the TonB family.</text>
</comment>
<dbReference type="PROSITE" id="PS52015">
    <property type="entry name" value="TONB_CTD"/>
    <property type="match status" value="1"/>
</dbReference>
<dbReference type="InterPro" id="IPR006260">
    <property type="entry name" value="TonB/TolA_C"/>
</dbReference>
<feature type="domain" description="TonB C-terminal" evidence="12">
    <location>
        <begin position="243"/>
        <end position="335"/>
    </location>
</feature>
<feature type="compositionally biased region" description="Basic and acidic residues" evidence="10">
    <location>
        <begin position="226"/>
        <end position="237"/>
    </location>
</feature>
<evidence type="ECO:0000256" key="7">
    <source>
        <dbReference type="ARBA" id="ARBA00022927"/>
    </source>
</evidence>
<feature type="region of interest" description="Disordered" evidence="10">
    <location>
        <begin position="202"/>
        <end position="237"/>
    </location>
</feature>
<dbReference type="AlphaFoldDB" id="A0A2T4CYC2"/>
<evidence type="ECO:0000256" key="2">
    <source>
        <dbReference type="ARBA" id="ARBA00006555"/>
    </source>
</evidence>
<reference evidence="13" key="1">
    <citation type="submission" date="2018-03" db="EMBL/GenBank/DDBJ databases">
        <title>Cross-interface Injection: A General Nanoliter Liquid Handling Method Applied to Single Cells Genome Amplification Automated Nanoliter Liquid Handling Applied to Single Cell Multiple Displacement Amplification.</title>
        <authorList>
            <person name="Yun J."/>
            <person name="Xu P."/>
            <person name="Xu J."/>
            <person name="Dai X."/>
            <person name="Wang Y."/>
            <person name="Zheng X."/>
            <person name="Cao C."/>
            <person name="Yi Q."/>
            <person name="Zhu Y."/>
            <person name="Wang L."/>
            <person name="Dong Z."/>
            <person name="Huang Y."/>
            <person name="Huang L."/>
            <person name="Du W."/>
        </authorList>
    </citation>
    <scope>NUCLEOTIDE SEQUENCE [LARGE SCALE GENOMIC DNA]</scope>
    <source>
        <strain evidence="13">Z-D3-2</strain>
    </source>
</reference>
<keyword evidence="4" id="KW-1003">Cell membrane</keyword>
<sequence length="335" mass="36872">MTTTLVPDFSSAQAIGSDRIIPGFLLALAIHIGLFILFLPVIEYSPPAAPMRIAVQVTQLQEEVEPVDEEPEIVEPEPIPEPVELIKPPVIDKQILVAKDDTPPEPEELVVLEKVPEEEVVEEIKLIEPPPKPEPVKPEPKKIEKPKPKVEPKPEKPKVIEKPKQELPIAEPKVAEVIEKPVTPVPDEPIIEEVAEISPLLSSTVSSENASSTSKAVNATGDNPNEDNRGGTGEVDRNEAWKGYGQLLYAMVSKNKKYPQQAIRRNLEGIVMVSVRFDKGEMVEINIIGQGSGHQVLDRAAREMLEKAVRELPVRGNLSNKSFTVVVPVDFKLTG</sequence>
<evidence type="ECO:0000256" key="5">
    <source>
        <dbReference type="ARBA" id="ARBA00022519"/>
    </source>
</evidence>
<evidence type="ECO:0000256" key="3">
    <source>
        <dbReference type="ARBA" id="ARBA00022448"/>
    </source>
</evidence>
<dbReference type="InterPro" id="IPR037682">
    <property type="entry name" value="TonB_C"/>
</dbReference>
<dbReference type="SUPFAM" id="SSF74653">
    <property type="entry name" value="TolA/TonB C-terminal domain"/>
    <property type="match status" value="1"/>
</dbReference>
<dbReference type="EMBL" id="PYVN01000014">
    <property type="protein sequence ID" value="PTB86498.1"/>
    <property type="molecule type" value="Genomic_DNA"/>
</dbReference>
<evidence type="ECO:0000259" key="12">
    <source>
        <dbReference type="PROSITE" id="PS52015"/>
    </source>
</evidence>
<dbReference type="Pfam" id="PF03544">
    <property type="entry name" value="TonB_C"/>
    <property type="match status" value="1"/>
</dbReference>
<feature type="compositionally biased region" description="Basic and acidic residues" evidence="10">
    <location>
        <begin position="134"/>
        <end position="159"/>
    </location>
</feature>
<dbReference type="GO" id="GO:0031992">
    <property type="term" value="F:energy transducer activity"/>
    <property type="evidence" value="ECO:0007669"/>
    <property type="project" value="TreeGrafter"/>
</dbReference>
<keyword evidence="8 11" id="KW-1133">Transmembrane helix</keyword>
<proteinExistence type="inferred from homology"/>
<dbReference type="NCBIfam" id="TIGR01352">
    <property type="entry name" value="tonB_Cterm"/>
    <property type="match status" value="1"/>
</dbReference>
<organism evidence="13">
    <name type="scientific">Pseudidiomarina aestuarii</name>
    <dbReference type="NCBI Taxonomy" id="624146"/>
    <lineage>
        <taxon>Bacteria</taxon>
        <taxon>Pseudomonadati</taxon>
        <taxon>Pseudomonadota</taxon>
        <taxon>Gammaproteobacteria</taxon>
        <taxon>Alteromonadales</taxon>
        <taxon>Idiomarinaceae</taxon>
        <taxon>Pseudidiomarina</taxon>
    </lineage>
</organism>
<evidence type="ECO:0000313" key="13">
    <source>
        <dbReference type="EMBL" id="PTB86498.1"/>
    </source>
</evidence>
<protein>
    <submittedName>
        <fullName evidence="13">Energy transducer TonB</fullName>
    </submittedName>
</protein>
<evidence type="ECO:0000256" key="1">
    <source>
        <dbReference type="ARBA" id="ARBA00004383"/>
    </source>
</evidence>
<dbReference type="GO" id="GO:0055085">
    <property type="term" value="P:transmembrane transport"/>
    <property type="evidence" value="ECO:0007669"/>
    <property type="project" value="InterPro"/>
</dbReference>
<evidence type="ECO:0000256" key="4">
    <source>
        <dbReference type="ARBA" id="ARBA00022475"/>
    </source>
</evidence>
<comment type="caution">
    <text evidence="13">The sequence shown here is derived from an EMBL/GenBank/DDBJ whole genome shotgun (WGS) entry which is preliminary data.</text>
</comment>
<dbReference type="PANTHER" id="PTHR33446">
    <property type="entry name" value="PROTEIN TONB-RELATED"/>
    <property type="match status" value="1"/>
</dbReference>
<evidence type="ECO:0000256" key="6">
    <source>
        <dbReference type="ARBA" id="ARBA00022692"/>
    </source>
</evidence>
<evidence type="ECO:0000256" key="10">
    <source>
        <dbReference type="SAM" id="MobiDB-lite"/>
    </source>
</evidence>
<dbReference type="GO" id="GO:0098797">
    <property type="term" value="C:plasma membrane protein complex"/>
    <property type="evidence" value="ECO:0007669"/>
    <property type="project" value="TreeGrafter"/>
</dbReference>
<accession>A0A2T4CYC2</accession>
<dbReference type="PANTHER" id="PTHR33446:SF2">
    <property type="entry name" value="PROTEIN TONB"/>
    <property type="match status" value="1"/>
</dbReference>
<dbReference type="GO" id="GO:0015031">
    <property type="term" value="P:protein transport"/>
    <property type="evidence" value="ECO:0007669"/>
    <property type="project" value="UniProtKB-KW"/>
</dbReference>
<name>A0A2T4CYC2_9GAMM</name>
<feature type="compositionally biased region" description="Low complexity" evidence="10">
    <location>
        <begin position="202"/>
        <end position="217"/>
    </location>
</feature>
<evidence type="ECO:0000256" key="8">
    <source>
        <dbReference type="ARBA" id="ARBA00022989"/>
    </source>
</evidence>
<evidence type="ECO:0000256" key="9">
    <source>
        <dbReference type="ARBA" id="ARBA00023136"/>
    </source>
</evidence>